<dbReference type="Gene3D" id="3.50.50.60">
    <property type="entry name" value="FAD/NAD(P)-binding domain"/>
    <property type="match status" value="1"/>
</dbReference>
<dbReference type="SUPFAM" id="SSF51905">
    <property type="entry name" value="FAD/NAD(P)-binding domain"/>
    <property type="match status" value="1"/>
</dbReference>
<comment type="caution">
    <text evidence="6">The sequence shown here is derived from an EMBL/GenBank/DDBJ whole genome shotgun (WGS) entry which is preliminary data.</text>
</comment>
<dbReference type="SUPFAM" id="SSF56425">
    <property type="entry name" value="Succinate dehydrogenase/fumarate reductase flavoprotein, catalytic domain"/>
    <property type="match status" value="1"/>
</dbReference>
<dbReference type="PANTHER" id="PTHR43400">
    <property type="entry name" value="FUMARATE REDUCTASE"/>
    <property type="match status" value="1"/>
</dbReference>
<proteinExistence type="predicted"/>
<dbReference type="EMBL" id="JNSK01000036">
    <property type="protein sequence ID" value="KGA17794.1"/>
    <property type="molecule type" value="Genomic_DNA"/>
</dbReference>
<evidence type="ECO:0000313" key="6">
    <source>
        <dbReference type="EMBL" id="KGA17794.1"/>
    </source>
</evidence>
<dbReference type="Gene3D" id="3.90.700.10">
    <property type="entry name" value="Succinate dehydrogenase/fumarate reductase flavoprotein, catalytic domain"/>
    <property type="match status" value="1"/>
</dbReference>
<gene>
    <name evidence="6" type="ORF">GM50_10740</name>
</gene>
<name>A0A094Q6Q4_9ZZZZ</name>
<organism evidence="6">
    <name type="scientific">freshwater metagenome</name>
    <dbReference type="NCBI Taxonomy" id="449393"/>
    <lineage>
        <taxon>unclassified sequences</taxon>
        <taxon>metagenomes</taxon>
        <taxon>ecological metagenomes</taxon>
    </lineage>
</organism>
<dbReference type="GO" id="GO:0016491">
    <property type="term" value="F:oxidoreductase activity"/>
    <property type="evidence" value="ECO:0007669"/>
    <property type="project" value="UniProtKB-KW"/>
</dbReference>
<evidence type="ECO:0000259" key="5">
    <source>
        <dbReference type="Pfam" id="PF00890"/>
    </source>
</evidence>
<dbReference type="PRINTS" id="PR00368">
    <property type="entry name" value="FADPNR"/>
</dbReference>
<evidence type="ECO:0000256" key="4">
    <source>
        <dbReference type="ARBA" id="ARBA00023002"/>
    </source>
</evidence>
<dbReference type="InterPro" id="IPR027477">
    <property type="entry name" value="Succ_DH/fumarate_Rdtase_cat_sf"/>
</dbReference>
<feature type="domain" description="FAD-dependent oxidoreductase 2 FAD-binding" evidence="5">
    <location>
        <begin position="7"/>
        <end position="437"/>
    </location>
</feature>
<comment type="cofactor">
    <cofactor evidence="1">
        <name>FAD</name>
        <dbReference type="ChEBI" id="CHEBI:57692"/>
    </cofactor>
</comment>
<dbReference type="Pfam" id="PF00890">
    <property type="entry name" value="FAD_binding_2"/>
    <property type="match status" value="1"/>
</dbReference>
<keyword evidence="2" id="KW-0285">Flavoprotein</keyword>
<protein>
    <recommendedName>
        <fullName evidence="5">FAD-dependent oxidoreductase 2 FAD-binding domain-containing protein</fullName>
    </recommendedName>
</protein>
<dbReference type="AlphaFoldDB" id="A0A094Q6Q4"/>
<keyword evidence="4" id="KW-0560">Oxidoreductase</keyword>
<dbReference type="PRINTS" id="PR00411">
    <property type="entry name" value="PNDRDTASEI"/>
</dbReference>
<dbReference type="PANTHER" id="PTHR43400:SF10">
    <property type="entry name" value="3-OXOSTEROID 1-DEHYDROGENASE"/>
    <property type="match status" value="1"/>
</dbReference>
<keyword evidence="3" id="KW-0274">FAD</keyword>
<dbReference type="InterPro" id="IPR036188">
    <property type="entry name" value="FAD/NAD-bd_sf"/>
</dbReference>
<accession>A0A094Q6Q4</accession>
<sequence length="468" mass="49305">MSAAEYDLIIVGAGTAGIPCAVAAANNGAKVLLLDKGDDIGGSLHTSGGHMSAAGTRRQREKGIVDSVEAHRADVDRISNGGARKDLVNLATELAAPGMDWLEDNGFEFAPEAPRIVYGHEPYSVARTYYGPEAGKSILKVLRSLLEKAIAGGSIELRLNTAVKSLVTENGAVVGVELADGSKVTGTNTVLTSGGFGANAQLFEELEKATLVSAAWPTSTGDGILMAREIGAAIAGAGTYLPTFGGLPSPDGTGRVRWTDRPLLVAAERPPYEIYVDKSGNRWVAEDEESIDVKEHALTGIESMTFWTIFDSVGMENSQPMVIDWSIDKFKEQANNLPGVFAGETLEELAKNAGISAEGLKASVAKYNADLAAGNPDQFGRKFRPAPIEKGPFYSLQNHAVTLITFSGIDVDSDLRVRKSNGEIIPNLFAAGEVLGSAATMGQSFVGGMLVMPSITFGKLLGERLSKS</sequence>
<evidence type="ECO:0000256" key="3">
    <source>
        <dbReference type="ARBA" id="ARBA00022827"/>
    </source>
</evidence>
<dbReference type="InterPro" id="IPR003953">
    <property type="entry name" value="FAD-dep_OxRdtase_2_FAD-bd"/>
</dbReference>
<reference evidence="6" key="1">
    <citation type="submission" date="2014-05" db="EMBL/GenBank/DDBJ databases">
        <title>Key roles for freshwater Actinobacteria revealed by deep metagenomic sequencing.</title>
        <authorList>
            <person name="Ghai R."/>
            <person name="Mizuno C.M."/>
            <person name="Picazo A."/>
            <person name="Camacho A."/>
            <person name="Rodriguez-Valera F."/>
        </authorList>
    </citation>
    <scope>NUCLEOTIDE SEQUENCE</scope>
</reference>
<dbReference type="GO" id="GO:0008202">
    <property type="term" value="P:steroid metabolic process"/>
    <property type="evidence" value="ECO:0007669"/>
    <property type="project" value="UniProtKB-ARBA"/>
</dbReference>
<evidence type="ECO:0000256" key="2">
    <source>
        <dbReference type="ARBA" id="ARBA00022630"/>
    </source>
</evidence>
<evidence type="ECO:0000256" key="1">
    <source>
        <dbReference type="ARBA" id="ARBA00001974"/>
    </source>
</evidence>
<dbReference type="InterPro" id="IPR050315">
    <property type="entry name" value="FAD-oxidoreductase_2"/>
</dbReference>